<keyword evidence="1" id="KW-0560">Oxidoreductase</keyword>
<feature type="non-terminal residue" evidence="3">
    <location>
        <position position="147"/>
    </location>
</feature>
<reference evidence="3" key="1">
    <citation type="submission" date="2018-05" db="EMBL/GenBank/DDBJ databases">
        <authorList>
            <person name="Lanie J.A."/>
            <person name="Ng W.-L."/>
            <person name="Kazmierczak K.M."/>
            <person name="Andrzejewski T.M."/>
            <person name="Davidsen T.M."/>
            <person name="Wayne K.J."/>
            <person name="Tettelin H."/>
            <person name="Glass J.I."/>
            <person name="Rusch D."/>
            <person name="Podicherti R."/>
            <person name="Tsui H.-C.T."/>
            <person name="Winkler M.E."/>
        </authorList>
    </citation>
    <scope>NUCLEOTIDE SEQUENCE</scope>
</reference>
<sequence length="147" mass="15648">MAKLAIIGTGLIGTSMALALRKANLRDVEIVGTDSDGSARRGAEKSKGFHKVENRLMSAVRDAEIVILATPVMAMRELMEVIGPELPEGCLVTDVGSSKRQVLDWADELLPKSANFVGGHPMAGKETAGPENADADLFRNKAYCVVP</sequence>
<dbReference type="GO" id="GO:0070403">
    <property type="term" value="F:NAD+ binding"/>
    <property type="evidence" value="ECO:0007669"/>
    <property type="project" value="InterPro"/>
</dbReference>
<feature type="domain" description="Prephenate/arogenate dehydrogenase" evidence="2">
    <location>
        <begin position="2"/>
        <end position="147"/>
    </location>
</feature>
<dbReference type="GO" id="GO:0006571">
    <property type="term" value="P:tyrosine biosynthetic process"/>
    <property type="evidence" value="ECO:0007669"/>
    <property type="project" value="InterPro"/>
</dbReference>
<protein>
    <recommendedName>
        <fullName evidence="2">Prephenate/arogenate dehydrogenase domain-containing protein</fullName>
    </recommendedName>
</protein>
<dbReference type="PROSITE" id="PS51176">
    <property type="entry name" value="PDH_ADH"/>
    <property type="match status" value="1"/>
</dbReference>
<dbReference type="InterPro" id="IPR036291">
    <property type="entry name" value="NAD(P)-bd_dom_sf"/>
</dbReference>
<evidence type="ECO:0000259" key="2">
    <source>
        <dbReference type="PROSITE" id="PS51176"/>
    </source>
</evidence>
<gene>
    <name evidence="3" type="ORF">METZ01_LOCUS176950</name>
</gene>
<evidence type="ECO:0000256" key="1">
    <source>
        <dbReference type="ARBA" id="ARBA00023002"/>
    </source>
</evidence>
<dbReference type="SUPFAM" id="SSF51735">
    <property type="entry name" value="NAD(P)-binding Rossmann-fold domains"/>
    <property type="match status" value="1"/>
</dbReference>
<dbReference type="InterPro" id="IPR003099">
    <property type="entry name" value="Prephen_DH"/>
</dbReference>
<dbReference type="PANTHER" id="PTHR21363:SF0">
    <property type="entry name" value="PREPHENATE DEHYDROGENASE [NADP(+)]"/>
    <property type="match status" value="1"/>
</dbReference>
<dbReference type="Gene3D" id="3.40.50.720">
    <property type="entry name" value="NAD(P)-binding Rossmann-like Domain"/>
    <property type="match status" value="1"/>
</dbReference>
<name>A0A382CDC5_9ZZZZ</name>
<dbReference type="InterPro" id="IPR046826">
    <property type="entry name" value="PDH_N"/>
</dbReference>
<proteinExistence type="predicted"/>
<dbReference type="Pfam" id="PF02153">
    <property type="entry name" value="PDH_N"/>
    <property type="match status" value="1"/>
</dbReference>
<dbReference type="InterPro" id="IPR050812">
    <property type="entry name" value="Preph/Arog_dehydrog"/>
</dbReference>
<dbReference type="GO" id="GO:0008977">
    <property type="term" value="F:prephenate dehydrogenase (NAD+) activity"/>
    <property type="evidence" value="ECO:0007669"/>
    <property type="project" value="InterPro"/>
</dbReference>
<dbReference type="EMBL" id="UINC01033976">
    <property type="protein sequence ID" value="SVB24096.1"/>
    <property type="molecule type" value="Genomic_DNA"/>
</dbReference>
<dbReference type="FunFam" id="3.40.50.720:FF:000208">
    <property type="entry name" value="Prephenate dehydrogenase"/>
    <property type="match status" value="1"/>
</dbReference>
<dbReference type="GO" id="GO:0004665">
    <property type="term" value="F:prephenate dehydrogenase (NADP+) activity"/>
    <property type="evidence" value="ECO:0007669"/>
    <property type="project" value="InterPro"/>
</dbReference>
<accession>A0A382CDC5</accession>
<dbReference type="PANTHER" id="PTHR21363">
    <property type="entry name" value="PREPHENATE DEHYDROGENASE"/>
    <property type="match status" value="1"/>
</dbReference>
<dbReference type="AlphaFoldDB" id="A0A382CDC5"/>
<evidence type="ECO:0000313" key="3">
    <source>
        <dbReference type="EMBL" id="SVB24096.1"/>
    </source>
</evidence>
<organism evidence="3">
    <name type="scientific">marine metagenome</name>
    <dbReference type="NCBI Taxonomy" id="408172"/>
    <lineage>
        <taxon>unclassified sequences</taxon>
        <taxon>metagenomes</taxon>
        <taxon>ecological metagenomes</taxon>
    </lineage>
</organism>